<evidence type="ECO:0000256" key="1">
    <source>
        <dbReference type="ARBA" id="ARBA00022578"/>
    </source>
</evidence>
<keyword evidence="7" id="KW-1185">Reference proteome</keyword>
<gene>
    <name evidence="6" type="ORF">KS419_12390</name>
</gene>
<evidence type="ECO:0000256" key="2">
    <source>
        <dbReference type="ARBA" id="ARBA00023125"/>
    </source>
</evidence>
<feature type="transmembrane region" description="Helical" evidence="4">
    <location>
        <begin position="317"/>
        <end position="334"/>
    </location>
</feature>
<keyword evidence="3" id="KW-0233">DNA recombination</keyword>
<keyword evidence="2" id="KW-0238">DNA-binding</keyword>
<dbReference type="NCBIfam" id="NF033592">
    <property type="entry name" value="transpos_IS4_1"/>
    <property type="match status" value="1"/>
</dbReference>
<dbReference type="InterPro" id="IPR002559">
    <property type="entry name" value="Transposase_11"/>
</dbReference>
<feature type="domain" description="Transposase IS4-like" evidence="5">
    <location>
        <begin position="122"/>
        <end position="330"/>
    </location>
</feature>
<name>A0ABS6JG10_9BACI</name>
<protein>
    <submittedName>
        <fullName evidence="6">IS4 family transposase</fullName>
    </submittedName>
</protein>
<dbReference type="EMBL" id="JAHQCS010000101">
    <property type="protein sequence ID" value="MBU9712541.1"/>
    <property type="molecule type" value="Genomic_DNA"/>
</dbReference>
<evidence type="ECO:0000313" key="7">
    <source>
        <dbReference type="Proteomes" id="UP000784880"/>
    </source>
</evidence>
<dbReference type="PANTHER" id="PTHR33258:SF1">
    <property type="entry name" value="TRANSPOSASE INSL FOR INSERTION SEQUENCE ELEMENT IS186A-RELATED"/>
    <property type="match status" value="1"/>
</dbReference>
<dbReference type="PANTHER" id="PTHR33258">
    <property type="entry name" value="TRANSPOSASE INSL FOR INSERTION SEQUENCE ELEMENT IS186A-RELATED"/>
    <property type="match status" value="1"/>
</dbReference>
<proteinExistence type="predicted"/>
<dbReference type="RefSeq" id="WP_217066716.1">
    <property type="nucleotide sequence ID" value="NZ_JAHQCS010000101.1"/>
</dbReference>
<keyword evidence="4" id="KW-0812">Transmembrane</keyword>
<evidence type="ECO:0000256" key="3">
    <source>
        <dbReference type="ARBA" id="ARBA00023172"/>
    </source>
</evidence>
<comment type="caution">
    <text evidence="6">The sequence shown here is derived from an EMBL/GenBank/DDBJ whole genome shotgun (WGS) entry which is preliminary data.</text>
</comment>
<dbReference type="InterPro" id="IPR047952">
    <property type="entry name" value="Transpos_IS4"/>
</dbReference>
<dbReference type="Proteomes" id="UP000784880">
    <property type="component" value="Unassembled WGS sequence"/>
</dbReference>
<keyword evidence="4" id="KW-1133">Transmembrane helix</keyword>
<evidence type="ECO:0000259" key="5">
    <source>
        <dbReference type="Pfam" id="PF01609"/>
    </source>
</evidence>
<sequence length="409" mass="47575">MNRSILSQKNVLSQCLDYLPTEDLACPILNYNNSKLTIEALVKIFVTAQIQKWESYSVFDIELRAKKELMKCIDVESISSSQLSRRINELDTAILQKLFLKVVAQLNFHTRSMVGLPPYIGRLRIVDATRLGLPAFLSSWANVSKENTAVKMHTRLIVASPDVHYPDKIVPSNGKVQDHEGGDILIEVSDETYVMDRGYMDFYRMNEWIKKDIKCVIRLRDPFKIKVLEEYEVPTGSNIKRDAKVILGAGAKMEPIRLVEFEDEKGRLYRLATTRWDLEAQYISEVYKNRWIIELFFKWIKQSLRFVKIWSTKPQGIWNQMFIAMITYLITLIVKLNTKSDKTMLDILKHIRAYICNSWKQFTAALAYKPKKTSKGRQKIPEKPKKDVVYGSVALIVDKRKKRIKKKIK</sequence>
<keyword evidence="4" id="KW-0472">Membrane</keyword>
<reference evidence="6 7" key="1">
    <citation type="submission" date="2021-06" db="EMBL/GenBank/DDBJ databases">
        <title>Bacillus sp. RD4P76, an endophyte from a halophyte.</title>
        <authorList>
            <person name="Sun J.-Q."/>
        </authorList>
    </citation>
    <scope>NUCLEOTIDE SEQUENCE [LARGE SCALE GENOMIC DNA]</scope>
    <source>
        <strain evidence="6 7">CGMCC 1.15917</strain>
    </source>
</reference>
<evidence type="ECO:0000256" key="4">
    <source>
        <dbReference type="SAM" id="Phobius"/>
    </source>
</evidence>
<accession>A0ABS6JG10</accession>
<organism evidence="6 7">
    <name type="scientific">Evansella tamaricis</name>
    <dbReference type="NCBI Taxonomy" id="2069301"/>
    <lineage>
        <taxon>Bacteria</taxon>
        <taxon>Bacillati</taxon>
        <taxon>Bacillota</taxon>
        <taxon>Bacilli</taxon>
        <taxon>Bacillales</taxon>
        <taxon>Bacillaceae</taxon>
        <taxon>Evansella</taxon>
    </lineage>
</organism>
<dbReference type="Pfam" id="PF01609">
    <property type="entry name" value="DDE_Tnp_1"/>
    <property type="match status" value="1"/>
</dbReference>
<evidence type="ECO:0000313" key="6">
    <source>
        <dbReference type="EMBL" id="MBU9712541.1"/>
    </source>
</evidence>
<keyword evidence="1" id="KW-0815">Transposition</keyword>